<proteinExistence type="predicted"/>
<dbReference type="EMBL" id="JACIEE010000004">
    <property type="protein sequence ID" value="MBB3976861.1"/>
    <property type="molecule type" value="Genomic_DNA"/>
</dbReference>
<evidence type="ECO:0000256" key="1">
    <source>
        <dbReference type="SAM" id="MobiDB-lite"/>
    </source>
</evidence>
<name>A0A7W6GIE2_9HYPH</name>
<protein>
    <submittedName>
        <fullName evidence="3">Uncharacterized protein</fullName>
    </submittedName>
</protein>
<gene>
    <name evidence="3" type="ORF">GGQ64_002061</name>
</gene>
<feature type="chain" id="PRO_5031166773" evidence="2">
    <location>
        <begin position="30"/>
        <end position="238"/>
    </location>
</feature>
<organism evidence="3 4">
    <name type="scientific">Mycoplana azooxidifex</name>
    <dbReference type="NCBI Taxonomy" id="1636188"/>
    <lineage>
        <taxon>Bacteria</taxon>
        <taxon>Pseudomonadati</taxon>
        <taxon>Pseudomonadota</taxon>
        <taxon>Alphaproteobacteria</taxon>
        <taxon>Hyphomicrobiales</taxon>
        <taxon>Rhizobiaceae</taxon>
        <taxon>Mycoplana</taxon>
    </lineage>
</organism>
<feature type="compositionally biased region" description="Low complexity" evidence="1">
    <location>
        <begin position="38"/>
        <end position="52"/>
    </location>
</feature>
<evidence type="ECO:0000313" key="4">
    <source>
        <dbReference type="Proteomes" id="UP000574761"/>
    </source>
</evidence>
<keyword evidence="4" id="KW-1185">Reference proteome</keyword>
<feature type="signal peptide" evidence="2">
    <location>
        <begin position="1"/>
        <end position="29"/>
    </location>
</feature>
<dbReference type="AlphaFoldDB" id="A0A7W6GIE2"/>
<evidence type="ECO:0000313" key="3">
    <source>
        <dbReference type="EMBL" id="MBB3976861.1"/>
    </source>
</evidence>
<comment type="caution">
    <text evidence="3">The sequence shown here is derived from an EMBL/GenBank/DDBJ whole genome shotgun (WGS) entry which is preliminary data.</text>
</comment>
<keyword evidence="2" id="KW-0732">Signal</keyword>
<dbReference type="RefSeq" id="WP_183803119.1">
    <property type="nucleotide sequence ID" value="NZ_JACIEE010000004.1"/>
</dbReference>
<dbReference type="Proteomes" id="UP000574761">
    <property type="component" value="Unassembled WGS sequence"/>
</dbReference>
<feature type="region of interest" description="Disordered" evidence="1">
    <location>
        <begin position="30"/>
        <end position="60"/>
    </location>
</feature>
<accession>A0A7W6GIE2</accession>
<evidence type="ECO:0000256" key="2">
    <source>
        <dbReference type="SAM" id="SignalP"/>
    </source>
</evidence>
<reference evidence="3 4" key="1">
    <citation type="submission" date="2020-08" db="EMBL/GenBank/DDBJ databases">
        <title>Genomic Encyclopedia of Type Strains, Phase IV (KMG-IV): sequencing the most valuable type-strain genomes for metagenomic binning, comparative biology and taxonomic classification.</title>
        <authorList>
            <person name="Goeker M."/>
        </authorList>
    </citation>
    <scope>NUCLEOTIDE SEQUENCE [LARGE SCALE GENOMIC DNA]</scope>
    <source>
        <strain evidence="3 4">DSM 100211</strain>
    </source>
</reference>
<sequence>MSLFSRACMTAIALATLSFSIAMAPMAEARDRNEGGSHRSFSSHSSTRSVSTRADRGRDDTWKRRHHVDRDRTRDVIRGSTSMRTRAWTLRRADRWDHRDWNRGNWDRERWDRARWDRGNWNRSRQAGWDWRFDGSRRDGDAWGNRARPYYQGPARPYYAEGQDHDRSGLGNNFYGGSISAYEDPGNGNYFYFDGEYGDASGGFPSVRPQYGAKVIAVTPETETASCSWEAGVCVIRP</sequence>